<proteinExistence type="predicted"/>
<reference evidence="1" key="2">
    <citation type="journal article" date="2015" name="Fish Shellfish Immunol.">
        <title>Early steps in the European eel (Anguilla anguilla)-Vibrio vulnificus interaction in the gills: Role of the RtxA13 toxin.</title>
        <authorList>
            <person name="Callol A."/>
            <person name="Pajuelo D."/>
            <person name="Ebbesson L."/>
            <person name="Teles M."/>
            <person name="MacKenzie S."/>
            <person name="Amaro C."/>
        </authorList>
    </citation>
    <scope>NUCLEOTIDE SEQUENCE</scope>
</reference>
<sequence>MQPCGEHSK</sequence>
<reference evidence="1" key="1">
    <citation type="submission" date="2014-11" db="EMBL/GenBank/DDBJ databases">
        <authorList>
            <person name="Amaro Gonzalez C."/>
        </authorList>
    </citation>
    <scope>NUCLEOTIDE SEQUENCE</scope>
</reference>
<organism evidence="1">
    <name type="scientific">Anguilla anguilla</name>
    <name type="common">European freshwater eel</name>
    <name type="synonym">Muraena anguilla</name>
    <dbReference type="NCBI Taxonomy" id="7936"/>
    <lineage>
        <taxon>Eukaryota</taxon>
        <taxon>Metazoa</taxon>
        <taxon>Chordata</taxon>
        <taxon>Craniata</taxon>
        <taxon>Vertebrata</taxon>
        <taxon>Euteleostomi</taxon>
        <taxon>Actinopterygii</taxon>
        <taxon>Neopterygii</taxon>
        <taxon>Teleostei</taxon>
        <taxon>Anguilliformes</taxon>
        <taxon>Anguillidae</taxon>
        <taxon>Anguilla</taxon>
    </lineage>
</organism>
<name>A0A0E9XVW2_ANGAN</name>
<evidence type="ECO:0000313" key="1">
    <source>
        <dbReference type="EMBL" id="JAI06858.1"/>
    </source>
</evidence>
<protein>
    <submittedName>
        <fullName evidence="1">Uncharacterized protein</fullName>
    </submittedName>
</protein>
<dbReference type="EMBL" id="GBXM01001720">
    <property type="protein sequence ID" value="JAI06858.1"/>
    <property type="molecule type" value="Transcribed_RNA"/>
</dbReference>
<accession>A0A0E9XVW2</accession>